<evidence type="ECO:0000256" key="5">
    <source>
        <dbReference type="ARBA" id="ARBA00022840"/>
    </source>
</evidence>
<keyword evidence="3 10" id="KW-0132">Cell division</keyword>
<comment type="catalytic activity">
    <reaction evidence="10 11">
        <text>D-alanyl-D-alanine + UDP-N-acetyl-alpha-D-muramoyl-L-alanyl-gamma-D-glutamyl-meso-2,6-diaminopimelate + ATP = UDP-N-acetyl-alpha-D-muramoyl-L-alanyl-gamma-D-glutamyl-meso-2,6-diaminopimeloyl-D-alanyl-D-alanine + ADP + phosphate + H(+)</text>
        <dbReference type="Rhea" id="RHEA:28374"/>
        <dbReference type="ChEBI" id="CHEBI:15378"/>
        <dbReference type="ChEBI" id="CHEBI:30616"/>
        <dbReference type="ChEBI" id="CHEBI:43474"/>
        <dbReference type="ChEBI" id="CHEBI:57822"/>
        <dbReference type="ChEBI" id="CHEBI:61386"/>
        <dbReference type="ChEBI" id="CHEBI:83905"/>
        <dbReference type="ChEBI" id="CHEBI:456216"/>
        <dbReference type="EC" id="6.3.2.10"/>
    </reaction>
</comment>
<gene>
    <name evidence="10" type="primary">murF</name>
    <name evidence="15" type="ORF">E7512_00695</name>
</gene>
<feature type="domain" description="Mur ligase C-terminal" evidence="13">
    <location>
        <begin position="319"/>
        <end position="443"/>
    </location>
</feature>
<dbReference type="InterPro" id="IPR005863">
    <property type="entry name" value="UDP-N-AcMur_synth"/>
</dbReference>
<comment type="caution">
    <text evidence="15">The sequence shown here is derived from an EMBL/GenBank/DDBJ whole genome shotgun (WGS) entry which is preliminary data.</text>
</comment>
<evidence type="ECO:0000256" key="10">
    <source>
        <dbReference type="HAMAP-Rule" id="MF_02019"/>
    </source>
</evidence>
<evidence type="ECO:0000256" key="4">
    <source>
        <dbReference type="ARBA" id="ARBA00022741"/>
    </source>
</evidence>
<keyword evidence="7 10" id="KW-0573">Peptidoglycan synthesis</keyword>
<dbReference type="PANTHER" id="PTHR43024:SF1">
    <property type="entry name" value="UDP-N-ACETYLMURAMOYL-TRIPEPTIDE--D-ALANYL-D-ALANINE LIGASE"/>
    <property type="match status" value="1"/>
</dbReference>
<dbReference type="EMBL" id="SVNY01000001">
    <property type="protein sequence ID" value="MBE6832099.1"/>
    <property type="molecule type" value="Genomic_DNA"/>
</dbReference>
<keyword evidence="9 10" id="KW-0961">Cell wall biogenesis/degradation</keyword>
<name>A0A928KQ59_9FIRM</name>
<dbReference type="Gene3D" id="3.40.1390.10">
    <property type="entry name" value="MurE/MurF, N-terminal domain"/>
    <property type="match status" value="1"/>
</dbReference>
<evidence type="ECO:0000256" key="8">
    <source>
        <dbReference type="ARBA" id="ARBA00023306"/>
    </source>
</evidence>
<dbReference type="GO" id="GO:0008360">
    <property type="term" value="P:regulation of cell shape"/>
    <property type="evidence" value="ECO:0007669"/>
    <property type="project" value="UniProtKB-KW"/>
</dbReference>
<evidence type="ECO:0000256" key="2">
    <source>
        <dbReference type="ARBA" id="ARBA00022598"/>
    </source>
</evidence>
<comment type="pathway">
    <text evidence="10 11">Cell wall biogenesis; peptidoglycan biosynthesis.</text>
</comment>
<dbReference type="GO" id="GO:0005524">
    <property type="term" value="F:ATP binding"/>
    <property type="evidence" value="ECO:0007669"/>
    <property type="project" value="UniProtKB-UniRule"/>
</dbReference>
<dbReference type="Pfam" id="PF01225">
    <property type="entry name" value="Mur_ligase"/>
    <property type="match status" value="1"/>
</dbReference>
<dbReference type="NCBIfam" id="TIGR01143">
    <property type="entry name" value="murF"/>
    <property type="match status" value="1"/>
</dbReference>
<evidence type="ECO:0000313" key="15">
    <source>
        <dbReference type="EMBL" id="MBE6832099.1"/>
    </source>
</evidence>
<dbReference type="InterPro" id="IPR036615">
    <property type="entry name" value="Mur_ligase_C_dom_sf"/>
</dbReference>
<evidence type="ECO:0000256" key="7">
    <source>
        <dbReference type="ARBA" id="ARBA00022984"/>
    </source>
</evidence>
<dbReference type="InterPro" id="IPR004101">
    <property type="entry name" value="Mur_ligase_C"/>
</dbReference>
<feature type="binding site" evidence="10">
    <location>
        <begin position="112"/>
        <end position="118"/>
    </location>
    <ligand>
        <name>ATP</name>
        <dbReference type="ChEBI" id="CHEBI:30616"/>
    </ligand>
</feature>
<dbReference type="InterPro" id="IPR036565">
    <property type="entry name" value="Mur-like_cat_sf"/>
</dbReference>
<organism evidence="15 16">
    <name type="scientific">Faecalispora sporosphaeroides</name>
    <dbReference type="NCBI Taxonomy" id="1549"/>
    <lineage>
        <taxon>Bacteria</taxon>
        <taxon>Bacillati</taxon>
        <taxon>Bacillota</taxon>
        <taxon>Clostridia</taxon>
        <taxon>Eubacteriales</taxon>
        <taxon>Oscillospiraceae</taxon>
        <taxon>Faecalispora</taxon>
    </lineage>
</organism>
<dbReference type="AlphaFoldDB" id="A0A928KQ59"/>
<accession>A0A928KQ59</accession>
<comment type="subcellular location">
    <subcellularLocation>
        <location evidence="10 11">Cytoplasm</location>
    </subcellularLocation>
</comment>
<dbReference type="Gene3D" id="3.40.1190.10">
    <property type="entry name" value="Mur-like, catalytic domain"/>
    <property type="match status" value="1"/>
</dbReference>
<evidence type="ECO:0000259" key="13">
    <source>
        <dbReference type="Pfam" id="PF02875"/>
    </source>
</evidence>
<dbReference type="GO" id="GO:0047480">
    <property type="term" value="F:UDP-N-acetylmuramoyl-tripeptide-D-alanyl-D-alanine ligase activity"/>
    <property type="evidence" value="ECO:0007669"/>
    <property type="project" value="UniProtKB-UniRule"/>
</dbReference>
<dbReference type="Pfam" id="PF08245">
    <property type="entry name" value="Mur_ligase_M"/>
    <property type="match status" value="1"/>
</dbReference>
<dbReference type="Proteomes" id="UP000754750">
    <property type="component" value="Unassembled WGS sequence"/>
</dbReference>
<keyword evidence="2 10" id="KW-0436">Ligase</keyword>
<dbReference type="InterPro" id="IPR000713">
    <property type="entry name" value="Mur_ligase_N"/>
</dbReference>
<dbReference type="InterPro" id="IPR051046">
    <property type="entry name" value="MurCDEF_CellWall_CoF430Synth"/>
</dbReference>
<keyword evidence="6 10" id="KW-0133">Cell shape</keyword>
<evidence type="ECO:0000259" key="12">
    <source>
        <dbReference type="Pfam" id="PF01225"/>
    </source>
</evidence>
<dbReference type="Gene3D" id="3.90.190.20">
    <property type="entry name" value="Mur ligase, C-terminal domain"/>
    <property type="match status" value="1"/>
</dbReference>
<evidence type="ECO:0000259" key="14">
    <source>
        <dbReference type="Pfam" id="PF08245"/>
    </source>
</evidence>
<keyword evidence="1 10" id="KW-0963">Cytoplasm</keyword>
<comment type="similarity">
    <text evidence="10">Belongs to the MurCDEF family. MurF subfamily.</text>
</comment>
<evidence type="ECO:0000256" key="6">
    <source>
        <dbReference type="ARBA" id="ARBA00022960"/>
    </source>
</evidence>
<sequence length="467" mass="50155">MKMLAREIAQACGGRIIGGDPEREVTFVTTDSRKVGPGALFVPIVGERVDAHRFLPGAAEAGAAAVLTQQPEERRPEGACAWIAVEDTRAALQQIAGAYRSHFSIPVVGVTGSVGKTTTKEMLALALSAERSVMKTEGNFNSQLGVPLTVFRLLPEHEAAVIEMGMSEFGEMARLAQVARPTCAVMTNIGISHIENLKTQENIRAEKLHITDAFAEDSVLFLNGDDPLLAQLRGTLPCRIAFFGTQPWCDVYAEKIVSRGGTTEFTAVSREFRVPVTLPVPGEHNVLNALASLAVAQYLGVSPHKAAERLQTYSPPAMRQQIHQVGGITVIDDSYNASPDSMRSSINILMDLKGSGRAVGVFADMLELGDYSRQAHFDAGVYAASRGIDALFVIGEQAQEIRWGALSAECHLPVFSYLSNEQALEKLLAYLQPGDVVIVKGSRGMKTDEIVRGLLADAGKAVPTATV</sequence>
<dbReference type="InterPro" id="IPR013221">
    <property type="entry name" value="Mur_ligase_cen"/>
</dbReference>
<dbReference type="SUPFAM" id="SSF53623">
    <property type="entry name" value="MurD-like peptide ligases, catalytic domain"/>
    <property type="match status" value="1"/>
</dbReference>
<dbReference type="InterPro" id="IPR035911">
    <property type="entry name" value="MurE/MurF_N"/>
</dbReference>
<evidence type="ECO:0000256" key="9">
    <source>
        <dbReference type="ARBA" id="ARBA00023316"/>
    </source>
</evidence>
<evidence type="ECO:0000256" key="1">
    <source>
        <dbReference type="ARBA" id="ARBA00022490"/>
    </source>
</evidence>
<feature type="domain" description="Mur ligase N-terminal catalytic" evidence="12">
    <location>
        <begin position="24"/>
        <end position="99"/>
    </location>
</feature>
<evidence type="ECO:0000313" key="16">
    <source>
        <dbReference type="Proteomes" id="UP000754750"/>
    </source>
</evidence>
<keyword evidence="4 10" id="KW-0547">Nucleotide-binding</keyword>
<dbReference type="GO" id="GO:0009252">
    <property type="term" value="P:peptidoglycan biosynthetic process"/>
    <property type="evidence" value="ECO:0007669"/>
    <property type="project" value="UniProtKB-UniRule"/>
</dbReference>
<proteinExistence type="inferred from homology"/>
<dbReference type="GO" id="GO:0051301">
    <property type="term" value="P:cell division"/>
    <property type="evidence" value="ECO:0007669"/>
    <property type="project" value="UniProtKB-KW"/>
</dbReference>
<evidence type="ECO:0000256" key="3">
    <source>
        <dbReference type="ARBA" id="ARBA00022618"/>
    </source>
</evidence>
<keyword evidence="5 10" id="KW-0067">ATP-binding</keyword>
<dbReference type="EC" id="6.3.2.10" evidence="10 11"/>
<evidence type="ECO:0000256" key="11">
    <source>
        <dbReference type="RuleBase" id="RU004136"/>
    </source>
</evidence>
<protein>
    <recommendedName>
        <fullName evidence="10 11">UDP-N-acetylmuramoyl-tripeptide--D-alanyl-D-alanine ligase</fullName>
        <ecNumber evidence="10 11">6.3.2.10</ecNumber>
    </recommendedName>
    <alternativeName>
        <fullName evidence="10">D-alanyl-D-alanine-adding enzyme</fullName>
    </alternativeName>
</protein>
<dbReference type="HAMAP" id="MF_02019">
    <property type="entry name" value="MurF"/>
    <property type="match status" value="1"/>
</dbReference>
<dbReference type="PANTHER" id="PTHR43024">
    <property type="entry name" value="UDP-N-ACETYLMURAMOYL-TRIPEPTIDE--D-ALANYL-D-ALANINE LIGASE"/>
    <property type="match status" value="1"/>
</dbReference>
<dbReference type="GO" id="GO:0005737">
    <property type="term" value="C:cytoplasm"/>
    <property type="evidence" value="ECO:0007669"/>
    <property type="project" value="UniProtKB-SubCell"/>
</dbReference>
<reference evidence="15" key="1">
    <citation type="submission" date="2019-04" db="EMBL/GenBank/DDBJ databases">
        <title>Evolution of Biomass-Degrading Anaerobic Consortia Revealed by Metagenomics.</title>
        <authorList>
            <person name="Peng X."/>
        </authorList>
    </citation>
    <scope>NUCLEOTIDE SEQUENCE</scope>
    <source>
        <strain evidence="15">SIG551</strain>
    </source>
</reference>
<keyword evidence="8 10" id="KW-0131">Cell cycle</keyword>
<comment type="function">
    <text evidence="10 11">Involved in cell wall formation. Catalyzes the final step in the synthesis of UDP-N-acetylmuramoyl-pentapeptide, the precursor of murein.</text>
</comment>
<dbReference type="SUPFAM" id="SSF63418">
    <property type="entry name" value="MurE/MurF N-terminal domain"/>
    <property type="match status" value="1"/>
</dbReference>
<feature type="domain" description="Mur ligase central" evidence="14">
    <location>
        <begin position="110"/>
        <end position="296"/>
    </location>
</feature>
<dbReference type="GO" id="GO:0071555">
    <property type="term" value="P:cell wall organization"/>
    <property type="evidence" value="ECO:0007669"/>
    <property type="project" value="UniProtKB-KW"/>
</dbReference>
<dbReference type="SUPFAM" id="SSF53244">
    <property type="entry name" value="MurD-like peptide ligases, peptide-binding domain"/>
    <property type="match status" value="1"/>
</dbReference>
<dbReference type="Pfam" id="PF02875">
    <property type="entry name" value="Mur_ligase_C"/>
    <property type="match status" value="1"/>
</dbReference>